<dbReference type="AlphaFoldDB" id="A0A913ZH80"/>
<feature type="compositionally biased region" description="Basic residues" evidence="1">
    <location>
        <begin position="197"/>
        <end position="213"/>
    </location>
</feature>
<organism evidence="3 4">
    <name type="scientific">Patiria miniata</name>
    <name type="common">Bat star</name>
    <name type="synonym">Asterina miniata</name>
    <dbReference type="NCBI Taxonomy" id="46514"/>
    <lineage>
        <taxon>Eukaryota</taxon>
        <taxon>Metazoa</taxon>
        <taxon>Echinodermata</taxon>
        <taxon>Eleutherozoa</taxon>
        <taxon>Asterozoa</taxon>
        <taxon>Asteroidea</taxon>
        <taxon>Valvatacea</taxon>
        <taxon>Valvatida</taxon>
        <taxon>Asterinidae</taxon>
        <taxon>Patiria</taxon>
    </lineage>
</organism>
<feature type="region of interest" description="Disordered" evidence="1">
    <location>
        <begin position="110"/>
        <end position="254"/>
    </location>
</feature>
<feature type="compositionally biased region" description="Low complexity" evidence="1">
    <location>
        <begin position="214"/>
        <end position="254"/>
    </location>
</feature>
<evidence type="ECO:0000313" key="4">
    <source>
        <dbReference type="Proteomes" id="UP000887568"/>
    </source>
</evidence>
<name>A0A913ZH80_PATMI</name>
<dbReference type="OMA" id="FIMCALT"/>
<evidence type="ECO:0000256" key="2">
    <source>
        <dbReference type="SAM" id="SignalP"/>
    </source>
</evidence>
<evidence type="ECO:0000313" key="3">
    <source>
        <dbReference type="EnsemblMetazoa" id="XP_038051143.1"/>
    </source>
</evidence>
<feature type="region of interest" description="Disordered" evidence="1">
    <location>
        <begin position="61"/>
        <end position="92"/>
    </location>
</feature>
<feature type="compositionally biased region" description="Basic residues" evidence="1">
    <location>
        <begin position="115"/>
        <end position="137"/>
    </location>
</feature>
<dbReference type="EnsemblMetazoa" id="XM_038195215.1">
    <property type="protein sequence ID" value="XP_038051143.1"/>
    <property type="gene ID" value="LOC119724251"/>
</dbReference>
<accession>A0A913ZH80</accession>
<feature type="signal peptide" evidence="2">
    <location>
        <begin position="1"/>
        <end position="21"/>
    </location>
</feature>
<dbReference type="Proteomes" id="UP000887568">
    <property type="component" value="Unplaced"/>
</dbReference>
<feature type="compositionally biased region" description="Polar residues" evidence="1">
    <location>
        <begin position="291"/>
        <end position="308"/>
    </location>
</feature>
<dbReference type="OrthoDB" id="10642226at2759"/>
<proteinExistence type="predicted"/>
<protein>
    <submittedName>
        <fullName evidence="3">Uncharacterized protein</fullName>
    </submittedName>
</protein>
<keyword evidence="2" id="KW-0732">Signal</keyword>
<sequence length="318" mass="35300">MARYGPVFRLIALTSFALCSAGVVLRKELAANKGLIIDRSIRDLKDTETGGTFLSRFSDQTFQLDPPKNQGGLGAWPNTDDEGVDTVKNTGENYSTGLAAQYRDKRGAWSWLKKTPVKKKGATKGRNKWRGQPRGRPRPQDEGEDDDDDDCSDSSSSSSEEDDVSIKRKSRKPWEIKRRGRGNSFNRDDEGDDERRRKGRPSKRCRKKNRGKGRPPVTTAMPTTTTERTTTERTTTVTVTTPQPPTTTQVSETTAVVKTTQILTRSVSQSSAPKTEKQISTMEPTTVYVMSSTEEPSTTVERTTTSAFKTLGIDPEPK</sequence>
<feature type="region of interest" description="Disordered" evidence="1">
    <location>
        <begin position="291"/>
        <end position="318"/>
    </location>
</feature>
<feature type="chain" id="PRO_5037157403" evidence="2">
    <location>
        <begin position="22"/>
        <end position="318"/>
    </location>
</feature>
<dbReference type="RefSeq" id="XP_038051143.1">
    <property type="nucleotide sequence ID" value="XM_038195215.1"/>
</dbReference>
<reference evidence="3" key="1">
    <citation type="submission" date="2022-11" db="UniProtKB">
        <authorList>
            <consortium name="EnsemblMetazoa"/>
        </authorList>
    </citation>
    <scope>IDENTIFICATION</scope>
</reference>
<dbReference type="GeneID" id="119724251"/>
<feature type="compositionally biased region" description="Acidic residues" evidence="1">
    <location>
        <begin position="142"/>
        <end position="152"/>
    </location>
</feature>
<keyword evidence="4" id="KW-1185">Reference proteome</keyword>
<evidence type="ECO:0000256" key="1">
    <source>
        <dbReference type="SAM" id="MobiDB-lite"/>
    </source>
</evidence>